<dbReference type="Proteomes" id="UP000287033">
    <property type="component" value="Unassembled WGS sequence"/>
</dbReference>
<sequence length="49" mass="5167">MTSKPVLNRTVRTNHVAAVTGLVVVREPVAGQTGQLLNQQPSVKAVDDA</sequence>
<dbReference type="AlphaFoldDB" id="A0A401T9V6"/>
<dbReference type="OrthoDB" id="120976at2759"/>
<name>A0A401T9V6_CHIPU</name>
<comment type="caution">
    <text evidence="1">The sequence shown here is derived from an EMBL/GenBank/DDBJ whole genome shotgun (WGS) entry which is preliminary data.</text>
</comment>
<reference evidence="1 2" key="1">
    <citation type="journal article" date="2018" name="Nat. Ecol. Evol.">
        <title>Shark genomes provide insights into elasmobranch evolution and the origin of vertebrates.</title>
        <authorList>
            <person name="Hara Y"/>
            <person name="Yamaguchi K"/>
            <person name="Onimaru K"/>
            <person name="Kadota M"/>
            <person name="Koyanagi M"/>
            <person name="Keeley SD"/>
            <person name="Tatsumi K"/>
            <person name="Tanaka K"/>
            <person name="Motone F"/>
            <person name="Kageyama Y"/>
            <person name="Nozu R"/>
            <person name="Adachi N"/>
            <person name="Nishimura O"/>
            <person name="Nakagawa R"/>
            <person name="Tanegashima C"/>
            <person name="Kiyatake I"/>
            <person name="Matsumoto R"/>
            <person name="Murakumo K"/>
            <person name="Nishida K"/>
            <person name="Terakita A"/>
            <person name="Kuratani S"/>
            <person name="Sato K"/>
            <person name="Hyodo S Kuraku.S."/>
        </authorList>
    </citation>
    <scope>NUCLEOTIDE SEQUENCE [LARGE SCALE GENOMIC DNA]</scope>
</reference>
<protein>
    <submittedName>
        <fullName evidence="1">Uncharacterized protein</fullName>
    </submittedName>
</protein>
<proteinExistence type="predicted"/>
<evidence type="ECO:0000313" key="2">
    <source>
        <dbReference type="Proteomes" id="UP000287033"/>
    </source>
</evidence>
<feature type="non-terminal residue" evidence="1">
    <location>
        <position position="49"/>
    </location>
</feature>
<keyword evidence="2" id="KW-1185">Reference proteome</keyword>
<gene>
    <name evidence="1" type="ORF">chiPu_0022956</name>
</gene>
<evidence type="ECO:0000313" key="1">
    <source>
        <dbReference type="EMBL" id="GCC39395.1"/>
    </source>
</evidence>
<organism evidence="1 2">
    <name type="scientific">Chiloscyllium punctatum</name>
    <name type="common">Brownbanded bambooshark</name>
    <name type="synonym">Hemiscyllium punctatum</name>
    <dbReference type="NCBI Taxonomy" id="137246"/>
    <lineage>
        <taxon>Eukaryota</taxon>
        <taxon>Metazoa</taxon>
        <taxon>Chordata</taxon>
        <taxon>Craniata</taxon>
        <taxon>Vertebrata</taxon>
        <taxon>Chondrichthyes</taxon>
        <taxon>Elasmobranchii</taxon>
        <taxon>Galeomorphii</taxon>
        <taxon>Galeoidea</taxon>
        <taxon>Orectolobiformes</taxon>
        <taxon>Hemiscylliidae</taxon>
        <taxon>Chiloscyllium</taxon>
    </lineage>
</organism>
<dbReference type="EMBL" id="BEZZ01013569">
    <property type="protein sequence ID" value="GCC39395.1"/>
    <property type="molecule type" value="Genomic_DNA"/>
</dbReference>
<accession>A0A401T9V6</accession>